<comment type="caution">
    <text evidence="1">The sequence shown here is derived from an EMBL/GenBank/DDBJ whole genome shotgun (WGS) entry which is preliminary data.</text>
</comment>
<gene>
    <name evidence="1" type="ORF">MJO28_014726</name>
</gene>
<organism evidence="1 2">
    <name type="scientific">Puccinia striiformis f. sp. tritici</name>
    <dbReference type="NCBI Taxonomy" id="168172"/>
    <lineage>
        <taxon>Eukaryota</taxon>
        <taxon>Fungi</taxon>
        <taxon>Dikarya</taxon>
        <taxon>Basidiomycota</taxon>
        <taxon>Pucciniomycotina</taxon>
        <taxon>Pucciniomycetes</taxon>
        <taxon>Pucciniales</taxon>
        <taxon>Pucciniaceae</taxon>
        <taxon>Puccinia</taxon>
    </lineage>
</organism>
<reference evidence="1 2" key="3">
    <citation type="journal article" date="2022" name="Microbiol. Spectr.">
        <title>Folding features and dynamics of 3D genome architecture in plant fungal pathogens.</title>
        <authorList>
            <person name="Xia C."/>
        </authorList>
    </citation>
    <scope>NUCLEOTIDE SEQUENCE [LARGE SCALE GENOMIC DNA]</scope>
    <source>
        <strain evidence="1 2">93-210</strain>
    </source>
</reference>
<evidence type="ECO:0000313" key="2">
    <source>
        <dbReference type="Proteomes" id="UP001060170"/>
    </source>
</evidence>
<reference evidence="2" key="1">
    <citation type="journal article" date="2018" name="BMC Genomics">
        <title>Genomic insights into host adaptation between the wheat stripe rust pathogen (Puccinia striiformis f. sp. tritici) and the barley stripe rust pathogen (Puccinia striiformis f. sp. hordei).</title>
        <authorList>
            <person name="Xia C."/>
            <person name="Wang M."/>
            <person name="Yin C."/>
            <person name="Cornejo O.E."/>
            <person name="Hulbert S.H."/>
            <person name="Chen X."/>
        </authorList>
    </citation>
    <scope>NUCLEOTIDE SEQUENCE [LARGE SCALE GENOMIC DNA]</scope>
    <source>
        <strain evidence="2">93-210</strain>
    </source>
</reference>
<name>A0ACC0DUK3_9BASI</name>
<proteinExistence type="predicted"/>
<sequence>MSSPPLINPSLRWFLEEPDPLDDALQFLSDSDEEGDNGPKATRGPSKDRRRFEGDEKLHQDYFVENSTYNSDDFKRRFWITRTLFDRIRREIVVHDRYFLQRPDCTGLLGLSTEQKLTSCFRLLAYGIAHDATDEYIRLAESTARKSLYRFVRAIIAMYKDEYLRAPNQSDLKHLLYENSKEKYPTIVLEAVVCKKKRFWHAFFGTPGSLNDINVLDRSPLFEDTIHNKSCQVSFKINGNHYHYGYYLADGIYPNWSTFIRGKTTSTDLASKAFTKAQEGARKDIECAFGILKGRFQIIERPGQSWNLQRMEDTILCCIILHNMLIDESWDPPRIPATLPYDTKITCPTPNQPDLNPQEIHFWTMDV</sequence>
<evidence type="ECO:0000313" key="1">
    <source>
        <dbReference type="EMBL" id="KAI7939147.1"/>
    </source>
</evidence>
<protein>
    <submittedName>
        <fullName evidence="1">Uncharacterized protein</fullName>
    </submittedName>
</protein>
<dbReference type="Proteomes" id="UP001060170">
    <property type="component" value="Chromosome 15"/>
</dbReference>
<dbReference type="EMBL" id="CM045879">
    <property type="protein sequence ID" value="KAI7939147.1"/>
    <property type="molecule type" value="Genomic_DNA"/>
</dbReference>
<accession>A0ACC0DUK3</accession>
<reference evidence="2" key="2">
    <citation type="journal article" date="2018" name="Mol. Plant Microbe Interact.">
        <title>Genome sequence resources for the wheat stripe rust pathogen (Puccinia striiformis f. sp. tritici) and the barley stripe rust pathogen (Puccinia striiformis f. sp. hordei).</title>
        <authorList>
            <person name="Xia C."/>
            <person name="Wang M."/>
            <person name="Yin C."/>
            <person name="Cornejo O.E."/>
            <person name="Hulbert S.H."/>
            <person name="Chen X."/>
        </authorList>
    </citation>
    <scope>NUCLEOTIDE SEQUENCE [LARGE SCALE GENOMIC DNA]</scope>
    <source>
        <strain evidence="2">93-210</strain>
    </source>
</reference>
<keyword evidence="2" id="KW-1185">Reference proteome</keyword>